<reference evidence="3" key="1">
    <citation type="submission" date="2016-10" db="EMBL/GenBank/DDBJ databases">
        <authorList>
            <person name="Varghese N."/>
            <person name="Submissions S."/>
        </authorList>
    </citation>
    <scope>NUCLEOTIDE SEQUENCE [LARGE SCALE GENOMIC DNA]</scope>
    <source>
        <strain evidence="3">CGMCC 1.6495</strain>
    </source>
</reference>
<sequence>MDSLDRMLVNAMRDFDVGMQKAIYYAIFIDVVLLISLGVFIWCCCVYVVNYKKLVDESVRLKKSQKQQAVILSERERLEVKRLKIELGLIEEVNKERGGIYGS</sequence>
<dbReference type="RefSeq" id="WP_092830999.1">
    <property type="nucleotide sequence ID" value="NZ_FOGS01000019.1"/>
</dbReference>
<evidence type="ECO:0000313" key="2">
    <source>
        <dbReference type="EMBL" id="SES35812.1"/>
    </source>
</evidence>
<evidence type="ECO:0000256" key="1">
    <source>
        <dbReference type="SAM" id="Phobius"/>
    </source>
</evidence>
<organism evidence="2 3">
    <name type="scientific">Vreelandella subterranea</name>
    <dbReference type="NCBI Taxonomy" id="416874"/>
    <lineage>
        <taxon>Bacteria</taxon>
        <taxon>Pseudomonadati</taxon>
        <taxon>Pseudomonadota</taxon>
        <taxon>Gammaproteobacteria</taxon>
        <taxon>Oceanospirillales</taxon>
        <taxon>Halomonadaceae</taxon>
        <taxon>Vreelandella</taxon>
    </lineage>
</organism>
<evidence type="ECO:0000313" key="3">
    <source>
        <dbReference type="Proteomes" id="UP000198505"/>
    </source>
</evidence>
<name>A0A1H9WPF8_9GAMM</name>
<keyword evidence="1" id="KW-0472">Membrane</keyword>
<dbReference type="EMBL" id="FOGS01000019">
    <property type="protein sequence ID" value="SES35812.1"/>
    <property type="molecule type" value="Genomic_DNA"/>
</dbReference>
<accession>A0A1H9WPF8</accession>
<dbReference type="STRING" id="416874.SAMN04487958_1196"/>
<proteinExistence type="predicted"/>
<gene>
    <name evidence="2" type="ORF">SAMN04487958_1196</name>
</gene>
<feature type="transmembrane region" description="Helical" evidence="1">
    <location>
        <begin position="22"/>
        <end position="49"/>
    </location>
</feature>
<keyword evidence="3" id="KW-1185">Reference proteome</keyword>
<dbReference type="AlphaFoldDB" id="A0A1H9WPF8"/>
<keyword evidence="1" id="KW-0812">Transmembrane</keyword>
<protein>
    <submittedName>
        <fullName evidence="2">Uncharacterized protein</fullName>
    </submittedName>
</protein>
<keyword evidence="1" id="KW-1133">Transmembrane helix</keyword>
<dbReference type="Proteomes" id="UP000198505">
    <property type="component" value="Unassembled WGS sequence"/>
</dbReference>